<dbReference type="PANTHER" id="PTHR21581:SF11">
    <property type="entry name" value="D-ALANYL-D-ALANINE CARBOXYPEPTIDASE DACA"/>
    <property type="match status" value="1"/>
</dbReference>
<comment type="similarity">
    <text evidence="2 10">Belongs to the peptidase S11 family.</text>
</comment>
<keyword evidence="7" id="KW-0961">Cell wall biogenesis/degradation</keyword>
<dbReference type="InterPro" id="IPR018044">
    <property type="entry name" value="Peptidase_S11"/>
</dbReference>
<evidence type="ECO:0000256" key="11">
    <source>
        <dbReference type="SAM" id="SignalP"/>
    </source>
</evidence>
<dbReference type="SUPFAM" id="SSF56601">
    <property type="entry name" value="beta-lactamase/transpeptidase-like"/>
    <property type="match status" value="1"/>
</dbReference>
<evidence type="ECO:0000256" key="10">
    <source>
        <dbReference type="RuleBase" id="RU004016"/>
    </source>
</evidence>
<feature type="chain" id="PRO_5006413578" evidence="11">
    <location>
        <begin position="28"/>
        <end position="433"/>
    </location>
</feature>
<reference evidence="13 14" key="1">
    <citation type="journal article" date="2015" name="Genome Announc.">
        <title>Expanding the biotechnology potential of lactobacilli through comparative genomics of 213 strains and associated genera.</title>
        <authorList>
            <person name="Sun Z."/>
            <person name="Harris H.M."/>
            <person name="McCann A."/>
            <person name="Guo C."/>
            <person name="Argimon S."/>
            <person name="Zhang W."/>
            <person name="Yang X."/>
            <person name="Jeffery I.B."/>
            <person name="Cooney J.C."/>
            <person name="Kagawa T.F."/>
            <person name="Liu W."/>
            <person name="Song Y."/>
            <person name="Salvetti E."/>
            <person name="Wrobel A."/>
            <person name="Rasinkangas P."/>
            <person name="Parkhill J."/>
            <person name="Rea M.C."/>
            <person name="O'Sullivan O."/>
            <person name="Ritari J."/>
            <person name="Douillard F.P."/>
            <person name="Paul Ross R."/>
            <person name="Yang R."/>
            <person name="Briner A.E."/>
            <person name="Felis G.E."/>
            <person name="de Vos W.M."/>
            <person name="Barrangou R."/>
            <person name="Klaenhammer T.R."/>
            <person name="Caufield P.W."/>
            <person name="Cui Y."/>
            <person name="Zhang H."/>
            <person name="O'Toole P.W."/>
        </authorList>
    </citation>
    <scope>NUCLEOTIDE SEQUENCE [LARGE SCALE GENOMIC DNA]</scope>
    <source>
        <strain evidence="13 14">DSM 5661</strain>
    </source>
</reference>
<dbReference type="PANTHER" id="PTHR21581">
    <property type="entry name" value="D-ALANYL-D-ALANINE CARBOXYPEPTIDASE"/>
    <property type="match status" value="1"/>
</dbReference>
<dbReference type="PROSITE" id="PS51257">
    <property type="entry name" value="PROKAR_LIPOPROTEIN"/>
    <property type="match status" value="1"/>
</dbReference>
<keyword evidence="13" id="KW-0121">Carboxypeptidase</keyword>
<dbReference type="GO" id="GO:0006508">
    <property type="term" value="P:proteolysis"/>
    <property type="evidence" value="ECO:0007669"/>
    <property type="project" value="InterPro"/>
</dbReference>
<dbReference type="AlphaFoldDB" id="A0A0R1Y679"/>
<dbReference type="GO" id="GO:0009002">
    <property type="term" value="F:serine-type D-Ala-D-Ala carboxypeptidase activity"/>
    <property type="evidence" value="ECO:0007669"/>
    <property type="project" value="InterPro"/>
</dbReference>
<comment type="function">
    <text evidence="1">Removes C-terminal D-alanyl residues from sugar-peptide cell wall precursors.</text>
</comment>
<dbReference type="InterPro" id="IPR012338">
    <property type="entry name" value="Beta-lactam/transpept-like"/>
</dbReference>
<dbReference type="GO" id="GO:0009252">
    <property type="term" value="P:peptidoglycan biosynthetic process"/>
    <property type="evidence" value="ECO:0007669"/>
    <property type="project" value="UniProtKB-KW"/>
</dbReference>
<keyword evidence="13" id="KW-0645">Protease</keyword>
<protein>
    <submittedName>
        <fullName evidence="13">Serine-type D-Ala-D-Ala carboxypeptidase</fullName>
    </submittedName>
</protein>
<organism evidence="13 14">
    <name type="scientific">Lactobacillus hamsteri DSM 5661 = JCM 6256</name>
    <dbReference type="NCBI Taxonomy" id="1423754"/>
    <lineage>
        <taxon>Bacteria</taxon>
        <taxon>Bacillati</taxon>
        <taxon>Bacillota</taxon>
        <taxon>Bacilli</taxon>
        <taxon>Lactobacillales</taxon>
        <taxon>Lactobacillaceae</taxon>
        <taxon>Lactobacillus</taxon>
    </lineage>
</organism>
<evidence type="ECO:0000256" key="8">
    <source>
        <dbReference type="PIRSR" id="PIRSR618044-1"/>
    </source>
</evidence>
<evidence type="ECO:0000256" key="5">
    <source>
        <dbReference type="ARBA" id="ARBA00022960"/>
    </source>
</evidence>
<dbReference type="STRING" id="1423754.FC39_GL001494"/>
<evidence type="ECO:0000256" key="1">
    <source>
        <dbReference type="ARBA" id="ARBA00003217"/>
    </source>
</evidence>
<comment type="caution">
    <text evidence="13">The sequence shown here is derived from an EMBL/GenBank/DDBJ whole genome shotgun (WGS) entry which is preliminary data.</text>
</comment>
<feature type="active site" description="Acyl-ester intermediate" evidence="8">
    <location>
        <position position="76"/>
    </location>
</feature>
<dbReference type="Proteomes" id="UP000051223">
    <property type="component" value="Unassembled WGS sequence"/>
</dbReference>
<dbReference type="InterPro" id="IPR015956">
    <property type="entry name" value="Peniciliin-bd_prot_C_sf"/>
</dbReference>
<dbReference type="GO" id="GO:0071555">
    <property type="term" value="P:cell wall organization"/>
    <property type="evidence" value="ECO:0007669"/>
    <property type="project" value="UniProtKB-KW"/>
</dbReference>
<feature type="signal peptide" evidence="11">
    <location>
        <begin position="1"/>
        <end position="27"/>
    </location>
</feature>
<keyword evidence="4" id="KW-0378">Hydrolase</keyword>
<dbReference type="Pfam" id="PF00768">
    <property type="entry name" value="Peptidase_S11"/>
    <property type="match status" value="1"/>
</dbReference>
<evidence type="ECO:0000313" key="14">
    <source>
        <dbReference type="Proteomes" id="UP000051223"/>
    </source>
</evidence>
<dbReference type="eggNOG" id="COG1686">
    <property type="taxonomic scope" value="Bacteria"/>
</dbReference>
<evidence type="ECO:0000256" key="2">
    <source>
        <dbReference type="ARBA" id="ARBA00007164"/>
    </source>
</evidence>
<keyword evidence="5" id="KW-0133">Cell shape</keyword>
<keyword evidence="14" id="KW-1185">Reference proteome</keyword>
<evidence type="ECO:0000256" key="4">
    <source>
        <dbReference type="ARBA" id="ARBA00022801"/>
    </source>
</evidence>
<sequence>MFFHKKVKKAAIALVAAMSLAACGAMAEPAIVHADATDTYRDSQLNLDVKSAIAIDSKTGQILYAKNANKTLPIASMTKLVTVYLTLEAIKKKQISWNTKVEPTPAIVKVADNTEYSNVPLKLGHSYTIKQLYQATLIESANGAAMCLAKAVAGSQKSFVDQMRAQLKKWHINNAEIYTVCGLPNGNLGKDAYPGVDKNAENTMSAKDMAIIGQHLLSEYPSVLNTTKVAHMAFKDGKKTTQMANFNWMLKGLSQYDANFPVDGLKTGTTDAAGACFIGTIKRSGARLITVVMGAKHKDGTDPSRFVQTKKLMNYIFKQYSPIVLDSKATFKNAESVHVADGKDLSTNVGLKSKTVLWDPMDGKQVAASLTNKSANAPISKGQAVTSYTFKSGNEELVSLDQPNGMRVKAQALQSNGKANFFVRIWRWITGVK</sequence>
<dbReference type="GO" id="GO:0008360">
    <property type="term" value="P:regulation of cell shape"/>
    <property type="evidence" value="ECO:0007669"/>
    <property type="project" value="UniProtKB-KW"/>
</dbReference>
<feature type="domain" description="Peptidase S11 D-alanyl-D-alanine carboxypeptidase A N-terminal" evidence="12">
    <location>
        <begin position="42"/>
        <end position="296"/>
    </location>
</feature>
<evidence type="ECO:0000256" key="9">
    <source>
        <dbReference type="PIRSR" id="PIRSR618044-2"/>
    </source>
</evidence>
<keyword evidence="3 11" id="KW-0732">Signal</keyword>
<feature type="binding site" evidence="9">
    <location>
        <position position="266"/>
    </location>
    <ligand>
        <name>substrate</name>
    </ligand>
</feature>
<evidence type="ECO:0000256" key="7">
    <source>
        <dbReference type="ARBA" id="ARBA00023316"/>
    </source>
</evidence>
<evidence type="ECO:0000256" key="6">
    <source>
        <dbReference type="ARBA" id="ARBA00022984"/>
    </source>
</evidence>
<evidence type="ECO:0000259" key="12">
    <source>
        <dbReference type="Pfam" id="PF00768"/>
    </source>
</evidence>
<dbReference type="OrthoDB" id="9791132at2"/>
<evidence type="ECO:0000256" key="3">
    <source>
        <dbReference type="ARBA" id="ARBA00022729"/>
    </source>
</evidence>
<dbReference type="InterPro" id="IPR001967">
    <property type="entry name" value="Peptidase_S11_N"/>
</dbReference>
<evidence type="ECO:0000313" key="13">
    <source>
        <dbReference type="EMBL" id="KRM37920.1"/>
    </source>
</evidence>
<dbReference type="Gene3D" id="3.40.710.10">
    <property type="entry name" value="DD-peptidase/beta-lactamase superfamily"/>
    <property type="match status" value="1"/>
</dbReference>
<dbReference type="PATRIC" id="fig|1423754.3.peg.1539"/>
<dbReference type="SUPFAM" id="SSF69189">
    <property type="entry name" value="Penicillin-binding protein associated domain"/>
    <property type="match status" value="1"/>
</dbReference>
<dbReference type="PRINTS" id="PR00725">
    <property type="entry name" value="DADACBPTASE1"/>
</dbReference>
<feature type="active site" evidence="8">
    <location>
        <position position="140"/>
    </location>
</feature>
<keyword evidence="6" id="KW-0573">Peptidoglycan synthesis</keyword>
<dbReference type="RefSeq" id="WP_025080391.1">
    <property type="nucleotide sequence ID" value="NZ_AZGI01000059.1"/>
</dbReference>
<proteinExistence type="inferred from homology"/>
<accession>A0A0R1Y679</accession>
<name>A0A0R1Y679_9LACO</name>
<dbReference type="EMBL" id="AZGI01000059">
    <property type="protein sequence ID" value="KRM37920.1"/>
    <property type="molecule type" value="Genomic_DNA"/>
</dbReference>
<gene>
    <name evidence="13" type="ORF">FC39_GL001494</name>
</gene>
<feature type="active site" description="Proton acceptor" evidence="8">
    <location>
        <position position="79"/>
    </location>
</feature>